<dbReference type="AlphaFoldDB" id="A0A9X7BU51"/>
<evidence type="ECO:0000313" key="2">
    <source>
        <dbReference type="Proteomes" id="UP000223366"/>
    </source>
</evidence>
<protein>
    <submittedName>
        <fullName evidence="1">Uncharacterized protein</fullName>
    </submittedName>
</protein>
<reference evidence="1 2" key="1">
    <citation type="submission" date="2017-09" db="EMBL/GenBank/DDBJ databases">
        <title>Large-scale bioinformatics analysis of Bacillus genomes uncovers conserved roles of natural products in bacterial physiology.</title>
        <authorList>
            <consortium name="Agbiome Team Llc"/>
            <person name="Bleich R.M."/>
            <person name="Grubbs K.J."/>
            <person name="Santa Maria K.C."/>
            <person name="Allen S.E."/>
            <person name="Farag S."/>
            <person name="Shank E.A."/>
            <person name="Bowers A."/>
        </authorList>
    </citation>
    <scope>NUCLEOTIDE SEQUENCE [LARGE SCALE GENOMIC DNA]</scope>
    <source>
        <strain evidence="1 2">AFS060060</strain>
    </source>
</reference>
<accession>A0A9X7BU51</accession>
<comment type="caution">
    <text evidence="1">The sequence shown here is derived from an EMBL/GenBank/DDBJ whole genome shotgun (WGS) entry which is preliminary data.</text>
</comment>
<dbReference type="Proteomes" id="UP000223366">
    <property type="component" value="Unassembled WGS sequence"/>
</dbReference>
<name>A0A9X7BU51_BACTU</name>
<proteinExistence type="predicted"/>
<sequence>MATVPSYATDYMKRIAFLDGQVLHDFHLNMMQKNIAEAIKLKTTRERYDMYLLVSPYDMYFCEPFINNTDRDENSTAALNTLSFSINSGAWESSLLELPLPTEEINLVSNFEDYPNKGAYVKFYFRSSKTADWQEIRVDQPILLETPRKYIQIKVECTYTGTVRPSVYDFALMWR</sequence>
<gene>
    <name evidence="1" type="ORF">COK99_02090</name>
</gene>
<evidence type="ECO:0000313" key="1">
    <source>
        <dbReference type="EMBL" id="PFV35832.1"/>
    </source>
</evidence>
<dbReference type="RefSeq" id="WP_098205215.1">
    <property type="nucleotide sequence ID" value="NZ_CAKJXA010000026.1"/>
</dbReference>
<organism evidence="1 2">
    <name type="scientific">Bacillus thuringiensis</name>
    <dbReference type="NCBI Taxonomy" id="1428"/>
    <lineage>
        <taxon>Bacteria</taxon>
        <taxon>Bacillati</taxon>
        <taxon>Bacillota</taxon>
        <taxon>Bacilli</taxon>
        <taxon>Bacillales</taxon>
        <taxon>Bacillaceae</taxon>
        <taxon>Bacillus</taxon>
        <taxon>Bacillus cereus group</taxon>
    </lineage>
</organism>
<dbReference type="EMBL" id="NVDU01000003">
    <property type="protein sequence ID" value="PFV35832.1"/>
    <property type="molecule type" value="Genomic_DNA"/>
</dbReference>